<dbReference type="InterPro" id="IPR007737">
    <property type="entry name" value="Mga_HTH"/>
</dbReference>
<dbReference type="PATRIC" id="fig|1423726.3.peg.447"/>
<gene>
    <name evidence="4" type="ORF">FC07_GL000431</name>
</gene>
<evidence type="ECO:0000259" key="3">
    <source>
        <dbReference type="Pfam" id="PF05043"/>
    </source>
</evidence>
<dbReference type="Gene3D" id="1.10.10.10">
    <property type="entry name" value="Winged helix-like DNA-binding domain superfamily/Winged helix DNA-binding domain"/>
    <property type="match status" value="1"/>
</dbReference>
<name>A0A0R1GKR1_9LACO</name>
<dbReference type="EMBL" id="AZDA01000090">
    <property type="protein sequence ID" value="KRK34677.1"/>
    <property type="molecule type" value="Genomic_DNA"/>
</dbReference>
<evidence type="ECO:0000256" key="1">
    <source>
        <dbReference type="ARBA" id="ARBA00023015"/>
    </source>
</evidence>
<dbReference type="PANTHER" id="PTHR30185:SF18">
    <property type="entry name" value="TRANSCRIPTIONAL REGULATOR MTLR"/>
    <property type="match status" value="1"/>
</dbReference>
<organism evidence="4 5">
    <name type="scientific">Loigolactobacillus bifermentans DSM 20003</name>
    <dbReference type="NCBI Taxonomy" id="1423726"/>
    <lineage>
        <taxon>Bacteria</taxon>
        <taxon>Bacillati</taxon>
        <taxon>Bacillota</taxon>
        <taxon>Bacilli</taxon>
        <taxon>Lactobacillales</taxon>
        <taxon>Lactobacillaceae</taxon>
        <taxon>Loigolactobacillus</taxon>
    </lineage>
</organism>
<proteinExistence type="predicted"/>
<reference evidence="4 5" key="1">
    <citation type="journal article" date="2015" name="Genome Announc.">
        <title>Expanding the biotechnology potential of lactobacilli through comparative genomics of 213 strains and associated genera.</title>
        <authorList>
            <person name="Sun Z."/>
            <person name="Harris H.M."/>
            <person name="McCann A."/>
            <person name="Guo C."/>
            <person name="Argimon S."/>
            <person name="Zhang W."/>
            <person name="Yang X."/>
            <person name="Jeffery I.B."/>
            <person name="Cooney J.C."/>
            <person name="Kagawa T.F."/>
            <person name="Liu W."/>
            <person name="Song Y."/>
            <person name="Salvetti E."/>
            <person name="Wrobel A."/>
            <person name="Rasinkangas P."/>
            <person name="Parkhill J."/>
            <person name="Rea M.C."/>
            <person name="O'Sullivan O."/>
            <person name="Ritari J."/>
            <person name="Douillard F.P."/>
            <person name="Paul Ross R."/>
            <person name="Yang R."/>
            <person name="Briner A.E."/>
            <person name="Felis G.E."/>
            <person name="de Vos W.M."/>
            <person name="Barrangou R."/>
            <person name="Klaenhammer T.R."/>
            <person name="Caufield P.W."/>
            <person name="Cui Y."/>
            <person name="Zhang H."/>
            <person name="O'Toole P.W."/>
        </authorList>
    </citation>
    <scope>NUCLEOTIDE SEQUENCE [LARGE SCALE GENOMIC DNA]</scope>
    <source>
        <strain evidence="4 5">DSM 20003</strain>
    </source>
</reference>
<feature type="domain" description="Mga helix-turn-helix" evidence="3">
    <location>
        <begin position="89"/>
        <end position="163"/>
    </location>
</feature>
<accession>A0A0R1GKR1</accession>
<dbReference type="STRING" id="1423726.FC07_GL000431"/>
<keyword evidence="1" id="KW-0805">Transcription regulation</keyword>
<dbReference type="RefSeq" id="WP_057904936.1">
    <property type="nucleotide sequence ID" value="NZ_AZDA01000090.1"/>
</dbReference>
<dbReference type="PANTHER" id="PTHR30185">
    <property type="entry name" value="CRYPTIC BETA-GLUCOSIDE BGL OPERON ANTITERMINATOR"/>
    <property type="match status" value="1"/>
</dbReference>
<evidence type="ECO:0000313" key="5">
    <source>
        <dbReference type="Proteomes" id="UP000051461"/>
    </source>
</evidence>
<evidence type="ECO:0000313" key="4">
    <source>
        <dbReference type="EMBL" id="KRK34677.1"/>
    </source>
</evidence>
<dbReference type="Pfam" id="PF05043">
    <property type="entry name" value="Mga"/>
    <property type="match status" value="1"/>
</dbReference>
<dbReference type="Proteomes" id="UP000051461">
    <property type="component" value="Unassembled WGS sequence"/>
</dbReference>
<dbReference type="InterPro" id="IPR036388">
    <property type="entry name" value="WH-like_DNA-bd_sf"/>
</dbReference>
<protein>
    <recommendedName>
        <fullName evidence="3">Mga helix-turn-helix domain-containing protein</fullName>
    </recommendedName>
</protein>
<dbReference type="AlphaFoldDB" id="A0A0R1GKR1"/>
<dbReference type="InterPro" id="IPR050661">
    <property type="entry name" value="BglG_antiterminators"/>
</dbReference>
<sequence length="515" mass="60465">MNYEEILLTKTDDTFYRFYKLLDSTEPDTYTVNELARRAGLSYQKTYNMVQAINRQVQQFSTEQQRILTPHGGIDTRQLKVSLDWYRFQLISRNLPYKILYYLLTNPAPTLENFSQTLNISQSTIFRKLKPLTQFLKRFNVRLHYKTLSLTGDERYIRLVLYYIFHLAARHQSIQIFPEALQQRVQAVQALANEKIRLFTEVRERLDMDMVTAVFLLRQDQGHFVPDDPRYNVLLDDNPNYQMDVLKALQPATLSADDLIGELHFGFFVLNYPPLFRDADSAFLQQHLAYFQRQNNLIWRFCTDLLAAVQHACFNDRVNLAQDRVLFGNLLNAALGYYVLQGPFMLLQEENSDGVFKAYGKNQLYRAIDCYFAQLPPAFRAFRKVAPALTKAIYLLLIRQYIGNNPQFQLRIGLDIHASNYIYQDFAEFLDGMPYFKVHPYTSEQAAHDDVVITTSASLYRQNLATQRYFFFTLDDPASFVALYAKLYQYYGKHIMTLRRMQTLPFTDEELAELY</sequence>
<keyword evidence="2" id="KW-0804">Transcription</keyword>
<comment type="caution">
    <text evidence="4">The sequence shown here is derived from an EMBL/GenBank/DDBJ whole genome shotgun (WGS) entry which is preliminary data.</text>
</comment>
<keyword evidence="5" id="KW-1185">Reference proteome</keyword>
<dbReference type="OrthoDB" id="2188960at2"/>
<evidence type="ECO:0000256" key="2">
    <source>
        <dbReference type="ARBA" id="ARBA00023163"/>
    </source>
</evidence>